<dbReference type="InterPro" id="IPR006652">
    <property type="entry name" value="Kelch_1"/>
</dbReference>
<feature type="chain" id="PRO_5040309989" evidence="2">
    <location>
        <begin position="26"/>
        <end position="381"/>
    </location>
</feature>
<dbReference type="EMBL" id="CAJVPK010000177">
    <property type="protein sequence ID" value="CAG8467504.1"/>
    <property type="molecule type" value="Genomic_DNA"/>
</dbReference>
<dbReference type="PANTHER" id="PTHR23244:SF471">
    <property type="entry name" value="GUANINE NUCLEOTIDE-BINDING PROTEIN SUBUNIT BETA 1-RELATED"/>
    <property type="match status" value="1"/>
</dbReference>
<dbReference type="Pfam" id="PF24681">
    <property type="entry name" value="Kelch_KLHDC2_KLHL20_DRC7"/>
    <property type="match status" value="1"/>
</dbReference>
<name>A0A9N8Z2K0_9GLOM</name>
<dbReference type="Pfam" id="PF01344">
    <property type="entry name" value="Kelch_1"/>
    <property type="match status" value="1"/>
</dbReference>
<protein>
    <submittedName>
        <fullName evidence="3">2434_t:CDS:1</fullName>
    </submittedName>
</protein>
<evidence type="ECO:0000256" key="1">
    <source>
        <dbReference type="SAM" id="Phobius"/>
    </source>
</evidence>
<dbReference type="AlphaFoldDB" id="A0A9N8Z2K0"/>
<organism evidence="3 4">
    <name type="scientific">Diversispora eburnea</name>
    <dbReference type="NCBI Taxonomy" id="1213867"/>
    <lineage>
        <taxon>Eukaryota</taxon>
        <taxon>Fungi</taxon>
        <taxon>Fungi incertae sedis</taxon>
        <taxon>Mucoromycota</taxon>
        <taxon>Glomeromycotina</taxon>
        <taxon>Glomeromycetes</taxon>
        <taxon>Diversisporales</taxon>
        <taxon>Diversisporaceae</taxon>
        <taxon>Diversispora</taxon>
    </lineage>
</organism>
<dbReference type="Proteomes" id="UP000789706">
    <property type="component" value="Unassembled WGS sequence"/>
</dbReference>
<dbReference type="OrthoDB" id="432528at2759"/>
<evidence type="ECO:0000313" key="4">
    <source>
        <dbReference type="Proteomes" id="UP000789706"/>
    </source>
</evidence>
<comment type="caution">
    <text evidence="3">The sequence shown here is derived from an EMBL/GenBank/DDBJ whole genome shotgun (WGS) entry which is preliminary data.</text>
</comment>
<keyword evidence="2" id="KW-0732">Signal</keyword>
<dbReference type="SUPFAM" id="SSF50965">
    <property type="entry name" value="Galactose oxidase, central domain"/>
    <property type="match status" value="1"/>
</dbReference>
<keyword evidence="1" id="KW-0472">Membrane</keyword>
<keyword evidence="1" id="KW-1133">Transmembrane helix</keyword>
<gene>
    <name evidence="3" type="ORF">DEBURN_LOCUS2991</name>
</gene>
<dbReference type="InterPro" id="IPR011043">
    <property type="entry name" value="Gal_Oxase/kelch_b-propeller"/>
</dbReference>
<dbReference type="InterPro" id="IPR015915">
    <property type="entry name" value="Kelch-typ_b-propeller"/>
</dbReference>
<dbReference type="Gene3D" id="2.120.10.80">
    <property type="entry name" value="Kelch-type beta propeller"/>
    <property type="match status" value="2"/>
</dbReference>
<accession>A0A9N8Z2K0</accession>
<evidence type="ECO:0000256" key="2">
    <source>
        <dbReference type="SAM" id="SignalP"/>
    </source>
</evidence>
<sequence>MNLKSSNVFLKLFFTINWLVATVFCYNPSSRVFQSSVLIGSKIYYFGGFNGSDEKNDAFYFDVNTSEYTVIDNIPVDIYQSSSVIHPKDENICLLIGGFAYKPGSSSTLDSNLMSPEQVYRFDTQTSKWSIVETSNKPSVSSRRYLNGGVSDDNGTIYFFAHPDSSLHSDPSADSFIKLDINMMSCKDCSMKDLLFYDINSSKWSSATAQGESIDGRVAHTAVLTSDERLIIYGGFSYSYLEYPNITLAVLKIRSSSYEWSIPSSDNKSHPPLAGHSATIYKEKKELMYIAFGRSSGTDKDSNETIFALNTVDFSRIDLVPLPNKPNLKLKLGISLGLTAGLIIIGGIVGYYFWRKRKNRQTNDKIITNDDNINDNKVSAM</sequence>
<feature type="signal peptide" evidence="2">
    <location>
        <begin position="1"/>
        <end position="25"/>
    </location>
</feature>
<proteinExistence type="predicted"/>
<feature type="transmembrane region" description="Helical" evidence="1">
    <location>
        <begin position="332"/>
        <end position="354"/>
    </location>
</feature>
<evidence type="ECO:0000313" key="3">
    <source>
        <dbReference type="EMBL" id="CAG8467504.1"/>
    </source>
</evidence>
<reference evidence="3" key="1">
    <citation type="submission" date="2021-06" db="EMBL/GenBank/DDBJ databases">
        <authorList>
            <person name="Kallberg Y."/>
            <person name="Tangrot J."/>
            <person name="Rosling A."/>
        </authorList>
    </citation>
    <scope>NUCLEOTIDE SEQUENCE</scope>
    <source>
        <strain evidence="3">AZ414A</strain>
    </source>
</reference>
<dbReference type="SUPFAM" id="SSF117281">
    <property type="entry name" value="Kelch motif"/>
    <property type="match status" value="1"/>
</dbReference>
<dbReference type="PANTHER" id="PTHR23244">
    <property type="entry name" value="KELCH REPEAT DOMAIN"/>
    <property type="match status" value="1"/>
</dbReference>
<keyword evidence="4" id="KW-1185">Reference proteome</keyword>
<keyword evidence="1" id="KW-0812">Transmembrane</keyword>